<gene>
    <name evidence="2" type="ORF">DNFV4_00862</name>
</gene>
<proteinExistence type="predicted"/>
<accession>A0AA86MWJ6</accession>
<dbReference type="KEGG" id="nti:DNFV4_00862"/>
<sequence>MGQKPPAAGDKLKDILPFDPYQNGGRIPGTNPPRNYVWKDKYNVVTRGDLMRLVGWMPLDGRGNENPTLSDPLKALDVQDMQALTEMLGHFNGMKYAGVYFCCTCT</sequence>
<protein>
    <submittedName>
        <fullName evidence="2">Uncharacterized protein</fullName>
    </submittedName>
</protein>
<keyword evidence="3" id="KW-1185">Reference proteome</keyword>
<feature type="region of interest" description="Disordered" evidence="1">
    <location>
        <begin position="1"/>
        <end position="32"/>
    </location>
</feature>
<reference evidence="2" key="1">
    <citation type="submission" date="2022-10" db="EMBL/GenBank/DDBJ databases">
        <authorList>
            <person name="Koch H."/>
        </authorList>
    </citation>
    <scope>NUCLEOTIDE SEQUENCE</scope>
    <source>
        <strain evidence="2">DNF</strain>
    </source>
</reference>
<dbReference type="RefSeq" id="WP_289267423.1">
    <property type="nucleotide sequence ID" value="NZ_OX365700.1"/>
</dbReference>
<name>A0AA86MWJ6_9BACT</name>
<evidence type="ECO:0000313" key="3">
    <source>
        <dbReference type="Proteomes" id="UP001179121"/>
    </source>
</evidence>
<evidence type="ECO:0000256" key="1">
    <source>
        <dbReference type="SAM" id="MobiDB-lite"/>
    </source>
</evidence>
<dbReference type="AlphaFoldDB" id="A0AA86MWJ6"/>
<dbReference type="Proteomes" id="UP001179121">
    <property type="component" value="Chromosome"/>
</dbReference>
<evidence type="ECO:0000313" key="2">
    <source>
        <dbReference type="EMBL" id="CAI4030434.1"/>
    </source>
</evidence>
<organism evidence="2 3">
    <name type="scientific">Nitrospira tepida</name>
    <dbReference type="NCBI Taxonomy" id="2973512"/>
    <lineage>
        <taxon>Bacteria</taxon>
        <taxon>Pseudomonadati</taxon>
        <taxon>Nitrospirota</taxon>
        <taxon>Nitrospiria</taxon>
        <taxon>Nitrospirales</taxon>
        <taxon>Nitrospiraceae</taxon>
        <taxon>Nitrospira</taxon>
    </lineage>
</organism>
<dbReference type="EMBL" id="OX365700">
    <property type="protein sequence ID" value="CAI4030434.1"/>
    <property type="molecule type" value="Genomic_DNA"/>
</dbReference>